<dbReference type="InterPro" id="IPR036259">
    <property type="entry name" value="MFS_trans_sf"/>
</dbReference>
<sequence>MTAASSTEWACHPHNPFNWPSWKKWMSMLTSCWVTFIVGLNATSITTAAESISAEFSLENDIFEYNFFSVTAWNAAAAFVPLVTLPLMETYGMRLGFLVSVHPLAQNFATLVACRAIAGAFGGTLQNCADGIASNLFLDHKERVFPLTLYTFTLLFGVTMGPVLGAVTVSLGWRWIFWIEFIIYGAFAPVVLVCMKETRGPILRAKVMRNMGPSHVPHSTEGLVTFKDTIVRSAILLITEPTITSFTMWSAFAFGLVFISTQSIPLVFSDTYGWPSYMGGIVQAAIGIGQIIGLGACTVQNRIYTSSATDNPEAAGIPIPEYILHLSIPSTVLALAGGLFIYGWGIYQPHWIVLAVGLSLVGYASMVIVTAVSIYVTDSYAGFAASAIAAVAFGENVFAAFLPLAAKPMYFRLGYQWASSLLAFIAILLALAPLILLWKGRTIRAKSVAIKKMSHSYSS</sequence>
<feature type="transmembrane region" description="Helical" evidence="5">
    <location>
        <begin position="67"/>
        <end position="88"/>
    </location>
</feature>
<evidence type="ECO:0000256" key="4">
    <source>
        <dbReference type="ARBA" id="ARBA00023136"/>
    </source>
</evidence>
<feature type="transmembrane region" description="Helical" evidence="5">
    <location>
        <begin position="351"/>
        <end position="376"/>
    </location>
</feature>
<comment type="subcellular location">
    <subcellularLocation>
        <location evidence="1">Membrane</location>
        <topology evidence="1">Multi-pass membrane protein</topology>
    </subcellularLocation>
</comment>
<feature type="transmembrane region" description="Helical" evidence="5">
    <location>
        <begin position="246"/>
        <end position="268"/>
    </location>
</feature>
<accession>A0A5N6U498</accession>
<reference evidence="6 7" key="1">
    <citation type="submission" date="2019-04" db="EMBL/GenBank/DDBJ databases">
        <title>Friends and foes A comparative genomics study of 23 Aspergillus species from section Flavi.</title>
        <authorList>
            <consortium name="DOE Joint Genome Institute"/>
            <person name="Kjaerbolling I."/>
            <person name="Vesth T."/>
            <person name="Frisvad J.C."/>
            <person name="Nybo J.L."/>
            <person name="Theobald S."/>
            <person name="Kildgaard S."/>
            <person name="Isbrandt T."/>
            <person name="Kuo A."/>
            <person name="Sato A."/>
            <person name="Lyhne E.K."/>
            <person name="Kogle M.E."/>
            <person name="Wiebenga A."/>
            <person name="Kun R.S."/>
            <person name="Lubbers R.J."/>
            <person name="Makela M.R."/>
            <person name="Barry K."/>
            <person name="Chovatia M."/>
            <person name="Clum A."/>
            <person name="Daum C."/>
            <person name="Haridas S."/>
            <person name="He G."/>
            <person name="LaButti K."/>
            <person name="Lipzen A."/>
            <person name="Mondo S."/>
            <person name="Riley R."/>
            <person name="Salamov A."/>
            <person name="Simmons B.A."/>
            <person name="Magnuson J.K."/>
            <person name="Henrissat B."/>
            <person name="Mortensen U.H."/>
            <person name="Larsen T.O."/>
            <person name="Devries R.P."/>
            <person name="Grigoriev I.V."/>
            <person name="Machida M."/>
            <person name="Baker S.E."/>
            <person name="Andersen M.R."/>
        </authorList>
    </citation>
    <scope>NUCLEOTIDE SEQUENCE [LARGE SCALE GENOMIC DNA]</scope>
    <source>
        <strain evidence="6 7">IBT 18842</strain>
    </source>
</reference>
<evidence type="ECO:0000313" key="7">
    <source>
        <dbReference type="Proteomes" id="UP000325780"/>
    </source>
</evidence>
<dbReference type="PANTHER" id="PTHR23502:SF52">
    <property type="entry name" value="MULTIDRUG TRANSPORTER, PUTATIVE (AFU_ORTHOLOGUE AFUA_2G17730)-RELATED"/>
    <property type="match status" value="1"/>
</dbReference>
<keyword evidence="7" id="KW-1185">Reference proteome</keyword>
<dbReference type="Proteomes" id="UP000325780">
    <property type="component" value="Unassembled WGS sequence"/>
</dbReference>
<feature type="transmembrane region" description="Helical" evidence="5">
    <location>
        <begin position="383"/>
        <end position="405"/>
    </location>
</feature>
<dbReference type="InterPro" id="IPR011701">
    <property type="entry name" value="MFS"/>
</dbReference>
<dbReference type="GO" id="GO:0022857">
    <property type="term" value="F:transmembrane transporter activity"/>
    <property type="evidence" value="ECO:0007669"/>
    <property type="project" value="InterPro"/>
</dbReference>
<dbReference type="OrthoDB" id="5403280at2759"/>
<dbReference type="Pfam" id="PF07690">
    <property type="entry name" value="MFS_1"/>
    <property type="match status" value="1"/>
</dbReference>
<gene>
    <name evidence="6" type="ORF">BDV25DRAFT_127283</name>
</gene>
<feature type="transmembrane region" description="Helical" evidence="5">
    <location>
        <begin position="280"/>
        <end position="301"/>
    </location>
</feature>
<dbReference type="AlphaFoldDB" id="A0A5N6U498"/>
<evidence type="ECO:0000256" key="3">
    <source>
        <dbReference type="ARBA" id="ARBA00022989"/>
    </source>
</evidence>
<organism evidence="6 7">
    <name type="scientific">Aspergillus avenaceus</name>
    <dbReference type="NCBI Taxonomy" id="36643"/>
    <lineage>
        <taxon>Eukaryota</taxon>
        <taxon>Fungi</taxon>
        <taxon>Dikarya</taxon>
        <taxon>Ascomycota</taxon>
        <taxon>Pezizomycotina</taxon>
        <taxon>Eurotiomycetes</taxon>
        <taxon>Eurotiomycetidae</taxon>
        <taxon>Eurotiales</taxon>
        <taxon>Aspergillaceae</taxon>
        <taxon>Aspergillus</taxon>
        <taxon>Aspergillus subgen. Circumdati</taxon>
    </lineage>
</organism>
<dbReference type="GO" id="GO:0005886">
    <property type="term" value="C:plasma membrane"/>
    <property type="evidence" value="ECO:0007669"/>
    <property type="project" value="TreeGrafter"/>
</dbReference>
<dbReference type="SUPFAM" id="SSF103473">
    <property type="entry name" value="MFS general substrate transporter"/>
    <property type="match status" value="1"/>
</dbReference>
<feature type="transmembrane region" description="Helical" evidence="5">
    <location>
        <begin position="417"/>
        <end position="438"/>
    </location>
</feature>
<evidence type="ECO:0000313" key="6">
    <source>
        <dbReference type="EMBL" id="KAE8153340.1"/>
    </source>
</evidence>
<keyword evidence="4 5" id="KW-0472">Membrane</keyword>
<feature type="transmembrane region" description="Helical" evidence="5">
    <location>
        <begin position="175"/>
        <end position="195"/>
    </location>
</feature>
<evidence type="ECO:0000256" key="2">
    <source>
        <dbReference type="ARBA" id="ARBA00022692"/>
    </source>
</evidence>
<keyword evidence="3 5" id="KW-1133">Transmembrane helix</keyword>
<evidence type="ECO:0000256" key="5">
    <source>
        <dbReference type="SAM" id="Phobius"/>
    </source>
</evidence>
<evidence type="ECO:0000256" key="1">
    <source>
        <dbReference type="ARBA" id="ARBA00004141"/>
    </source>
</evidence>
<dbReference type="Gene3D" id="1.20.1250.20">
    <property type="entry name" value="MFS general substrate transporter like domains"/>
    <property type="match status" value="1"/>
</dbReference>
<name>A0A5N6U498_ASPAV</name>
<keyword evidence="2 5" id="KW-0812">Transmembrane</keyword>
<proteinExistence type="predicted"/>
<feature type="transmembrane region" description="Helical" evidence="5">
    <location>
        <begin position="147"/>
        <end position="169"/>
    </location>
</feature>
<feature type="transmembrane region" description="Helical" evidence="5">
    <location>
        <begin position="322"/>
        <end position="345"/>
    </location>
</feature>
<protein>
    <submittedName>
        <fullName evidence="6">Major facilitator superfamily domain-containing protein</fullName>
    </submittedName>
</protein>
<dbReference type="PANTHER" id="PTHR23502">
    <property type="entry name" value="MAJOR FACILITATOR SUPERFAMILY"/>
    <property type="match status" value="1"/>
</dbReference>
<dbReference type="EMBL" id="ML742040">
    <property type="protein sequence ID" value="KAE8153340.1"/>
    <property type="molecule type" value="Genomic_DNA"/>
</dbReference>